<gene>
    <name evidence="1" type="ORF">Pfra01_001075800</name>
</gene>
<name>A0A9W6XG27_9STRA</name>
<accession>A0A9W6XG27</accession>
<protein>
    <submittedName>
        <fullName evidence="1">Unnamed protein product</fullName>
    </submittedName>
</protein>
<sequence>MQSWSHTPASKLSSCKEVCQRGLRPTKKGPQANCSKAGYIALFRYYDRTNELYGEIALSSGSQRRKATAEQTTKTKHCMFRLINVLFSDKFAQRFAENNGPVSRTDLDRGAVNRNPQFWTYVASSFAEDRLEYGWLVASHPKFGGIRPSIVTVHNGVKLRGMWGEITSEYQRCLNNFNSESGTHAPDFYSFCYDRIDMLYLHFWLEKILNLLAAVAGRLVDAAQVDTMREAEEPRRHTGKTNIRHSDWINSKQKERRVSAHARNGWARSWRECRLARRGSRWSSLPAQNND</sequence>
<dbReference type="Proteomes" id="UP001165121">
    <property type="component" value="Unassembled WGS sequence"/>
</dbReference>
<dbReference type="AlphaFoldDB" id="A0A9W6XG27"/>
<comment type="caution">
    <text evidence="1">The sequence shown here is derived from an EMBL/GenBank/DDBJ whole genome shotgun (WGS) entry which is preliminary data.</text>
</comment>
<dbReference type="OrthoDB" id="128116at2759"/>
<reference evidence="1" key="1">
    <citation type="submission" date="2023-04" db="EMBL/GenBank/DDBJ databases">
        <title>Phytophthora fragariaefolia NBRC 109709.</title>
        <authorList>
            <person name="Ichikawa N."/>
            <person name="Sato H."/>
            <person name="Tonouchi N."/>
        </authorList>
    </citation>
    <scope>NUCLEOTIDE SEQUENCE</scope>
    <source>
        <strain evidence="1">NBRC 109709</strain>
    </source>
</reference>
<keyword evidence="2" id="KW-1185">Reference proteome</keyword>
<evidence type="ECO:0000313" key="2">
    <source>
        <dbReference type="Proteomes" id="UP001165121"/>
    </source>
</evidence>
<organism evidence="1 2">
    <name type="scientific">Phytophthora fragariaefolia</name>
    <dbReference type="NCBI Taxonomy" id="1490495"/>
    <lineage>
        <taxon>Eukaryota</taxon>
        <taxon>Sar</taxon>
        <taxon>Stramenopiles</taxon>
        <taxon>Oomycota</taxon>
        <taxon>Peronosporomycetes</taxon>
        <taxon>Peronosporales</taxon>
        <taxon>Peronosporaceae</taxon>
        <taxon>Phytophthora</taxon>
    </lineage>
</organism>
<dbReference type="EMBL" id="BSXT01001047">
    <property type="protein sequence ID" value="GMF37895.1"/>
    <property type="molecule type" value="Genomic_DNA"/>
</dbReference>
<evidence type="ECO:0000313" key="1">
    <source>
        <dbReference type="EMBL" id="GMF37895.1"/>
    </source>
</evidence>
<proteinExistence type="predicted"/>